<evidence type="ECO:0000256" key="4">
    <source>
        <dbReference type="ARBA" id="ARBA00036943"/>
    </source>
</evidence>
<dbReference type="PIRSF" id="PIRSF037016">
    <property type="entry name" value="Pseudouridin_synth_euk_prd"/>
    <property type="match status" value="1"/>
</dbReference>
<evidence type="ECO:0000256" key="1">
    <source>
        <dbReference type="ARBA" id="ARBA00007953"/>
    </source>
</evidence>
<dbReference type="GO" id="GO:0008033">
    <property type="term" value="P:tRNA processing"/>
    <property type="evidence" value="ECO:0007669"/>
    <property type="project" value="UniProtKB-KW"/>
</dbReference>
<dbReference type="GO" id="GO:0009982">
    <property type="term" value="F:pseudouridine synthase activity"/>
    <property type="evidence" value="ECO:0007669"/>
    <property type="project" value="InterPro"/>
</dbReference>
<dbReference type="InterPro" id="IPR020103">
    <property type="entry name" value="PsdUridine_synth_cat_dom_sf"/>
</dbReference>
<evidence type="ECO:0000256" key="3">
    <source>
        <dbReference type="ARBA" id="ARBA00023235"/>
    </source>
</evidence>
<evidence type="ECO:0000259" key="5">
    <source>
        <dbReference type="PROSITE" id="PS50984"/>
    </source>
</evidence>
<dbReference type="PANTHER" id="PTHR13326:SF31">
    <property type="entry name" value="PSEUDOURIDYLATE SYNTHASE 7 HOMOLOG"/>
    <property type="match status" value="1"/>
</dbReference>
<dbReference type="InterPro" id="IPR042214">
    <property type="entry name" value="TruD_catalytic"/>
</dbReference>
<dbReference type="Proteomes" id="UP000025227">
    <property type="component" value="Unplaced"/>
</dbReference>
<proteinExistence type="inferred from homology"/>
<comment type="catalytic activity">
    <reaction evidence="4">
        <text>a uridine in tRNA = a pseudouridine in tRNA</text>
        <dbReference type="Rhea" id="RHEA:54572"/>
        <dbReference type="Rhea" id="RHEA-COMP:13339"/>
        <dbReference type="Rhea" id="RHEA-COMP:13934"/>
        <dbReference type="ChEBI" id="CHEBI:65314"/>
        <dbReference type="ChEBI" id="CHEBI:65315"/>
    </reaction>
</comment>
<keyword evidence="6" id="KW-1185">Reference proteome</keyword>
<dbReference type="PROSITE" id="PS50984">
    <property type="entry name" value="TRUD"/>
    <property type="match status" value="1"/>
</dbReference>
<evidence type="ECO:0000256" key="2">
    <source>
        <dbReference type="ARBA" id="ARBA00022694"/>
    </source>
</evidence>
<evidence type="ECO:0000313" key="6">
    <source>
        <dbReference type="Proteomes" id="UP000025227"/>
    </source>
</evidence>
<feature type="domain" description="TRUD" evidence="5">
    <location>
        <begin position="263"/>
        <end position="469"/>
    </location>
</feature>
<protein>
    <submittedName>
        <fullName evidence="7">TRUD domain-containing protein</fullName>
    </submittedName>
</protein>
<dbReference type="AlphaFoldDB" id="A0A7I4YPS7"/>
<dbReference type="PROSITE" id="PS01268">
    <property type="entry name" value="UPF0024"/>
    <property type="match status" value="1"/>
</dbReference>
<evidence type="ECO:0000313" key="7">
    <source>
        <dbReference type="WBParaSite" id="HCON_00118485-00001"/>
    </source>
</evidence>
<dbReference type="NCBIfam" id="TIGR00094">
    <property type="entry name" value="tRNA_TruD_broad"/>
    <property type="match status" value="1"/>
</dbReference>
<name>A0A7I4YPS7_HAECO</name>
<dbReference type="Gene3D" id="3.30.2350.20">
    <property type="entry name" value="TruD, catalytic domain"/>
    <property type="match status" value="2"/>
</dbReference>
<dbReference type="GO" id="GO:0001522">
    <property type="term" value="P:pseudouridine synthesis"/>
    <property type="evidence" value="ECO:0007669"/>
    <property type="project" value="InterPro"/>
</dbReference>
<accession>A0A7I4YPS7</accession>
<keyword evidence="3" id="KW-0413">Isomerase</keyword>
<reference evidence="7" key="1">
    <citation type="submission" date="2020-12" db="UniProtKB">
        <authorList>
            <consortium name="WormBaseParasite"/>
        </authorList>
    </citation>
    <scope>IDENTIFICATION</scope>
    <source>
        <strain evidence="7">MHco3</strain>
    </source>
</reference>
<dbReference type="InterPro" id="IPR001656">
    <property type="entry name" value="PsdUridine_synth_TruD"/>
</dbReference>
<dbReference type="InterPro" id="IPR020119">
    <property type="entry name" value="PsdUridine_synth_TruD_CS"/>
</dbReference>
<keyword evidence="2" id="KW-0819">tRNA processing</keyword>
<dbReference type="WBParaSite" id="HCON_00118485-00001">
    <property type="protein sequence ID" value="HCON_00118485-00001"/>
    <property type="gene ID" value="HCON_00118485"/>
</dbReference>
<comment type="similarity">
    <text evidence="1">Belongs to the pseudouridine synthase TruD family.</text>
</comment>
<organism evidence="6 7">
    <name type="scientific">Haemonchus contortus</name>
    <name type="common">Barber pole worm</name>
    <dbReference type="NCBI Taxonomy" id="6289"/>
    <lineage>
        <taxon>Eukaryota</taxon>
        <taxon>Metazoa</taxon>
        <taxon>Ecdysozoa</taxon>
        <taxon>Nematoda</taxon>
        <taxon>Chromadorea</taxon>
        <taxon>Rhabditida</taxon>
        <taxon>Rhabditina</taxon>
        <taxon>Rhabditomorpha</taxon>
        <taxon>Strongyloidea</taxon>
        <taxon>Trichostrongylidae</taxon>
        <taxon>Haemonchus</taxon>
    </lineage>
</organism>
<dbReference type="OrthoDB" id="447290at2759"/>
<dbReference type="GO" id="GO:0003723">
    <property type="term" value="F:RNA binding"/>
    <property type="evidence" value="ECO:0007669"/>
    <property type="project" value="InterPro"/>
</dbReference>
<sequence>MEQDFGLSNYIGDRKVSVPCVLKELYSDFIVQEVLDDRSVLQLRTADDIKNYVKEEEERGVDETVTVPSFLNSEQLASLDALNKSSEPLLISCEGFSKDDRKALHEFVRMRYHGKLNTETKENSIEVSYFGIDSRSRKRKRWHKDCPNQGHFTLAKENKDTSYALGVIAKFLNVNTNTFRTHGIKDRRAITCQRVSCNRIEKERILSLNSRLRDIIVYDFEYENDELKMGGHWGNRFSIILRSIPPELQSTLTGRLEELEEKGFINYFGMQRFGSCGTSTAEVGKRILKRDWEGAVALVLNNDHLPGYLGSVGDALRCWKQTKDASQALRCLKGSQAYASIEAIIFKCLARGGTWQKCITEALPMNLRSLYVHAYQSLLWNKVVSRRITENGATIQADDVGQDGKKLPSEASPFDIYIPLPGEASNFEKNYVSRWYEEMLTTDGLSMSSFSTLEDRFALGETARPMLIRPVDVKWRFIRYSDPRAHLQDGITTRSIDESEMVGDLMALQVQFSLPSGCYATVALRQITGTDMGKNSMKIHAEAAKTDWSNAQNSEHSIVSDLVESNGERTDCHSGGVSVKTDSTVGTITAGDGL</sequence>
<dbReference type="PANTHER" id="PTHR13326">
    <property type="entry name" value="TRNA PSEUDOURIDINE SYNTHASE D"/>
    <property type="match status" value="1"/>
</dbReference>
<dbReference type="SUPFAM" id="SSF55120">
    <property type="entry name" value="Pseudouridine synthase"/>
    <property type="match status" value="1"/>
</dbReference>
<dbReference type="Pfam" id="PF01142">
    <property type="entry name" value="TruD"/>
    <property type="match status" value="1"/>
</dbReference>
<dbReference type="OMA" id="WINYFGH"/>
<dbReference type="InterPro" id="IPR011760">
    <property type="entry name" value="PsdUridine_synth_TruD_insert"/>
</dbReference>
<dbReference type="GO" id="GO:0005634">
    <property type="term" value="C:nucleus"/>
    <property type="evidence" value="ECO:0007669"/>
    <property type="project" value="TreeGrafter"/>
</dbReference>
<dbReference type="CDD" id="cd02576">
    <property type="entry name" value="PseudoU_synth_ScPUS7"/>
    <property type="match status" value="1"/>
</dbReference>